<dbReference type="AlphaFoldDB" id="A0AAD3NYE4"/>
<comment type="caution">
    <text evidence="1">The sequence shown here is derived from an EMBL/GenBank/DDBJ whole genome shotgun (WGS) entry which is preliminary data.</text>
</comment>
<accession>A0AAD3NYE4</accession>
<reference evidence="1" key="1">
    <citation type="journal article" date="2014" name="Int. J. Syst. Evol. Microbiol.">
        <title>Complete genome sequence of Corynebacterium casei LMG S-19264T (=DSM 44701T), isolated from a smear-ripened cheese.</title>
        <authorList>
            <consortium name="US DOE Joint Genome Institute (JGI-PGF)"/>
            <person name="Walter F."/>
            <person name="Albersmeier A."/>
            <person name="Kalinowski J."/>
            <person name="Ruckert C."/>
        </authorList>
    </citation>
    <scope>NUCLEOTIDE SEQUENCE</scope>
    <source>
        <strain evidence="1">VKM B-2222</strain>
    </source>
</reference>
<dbReference type="InterPro" id="IPR014710">
    <property type="entry name" value="RmlC-like_jellyroll"/>
</dbReference>
<dbReference type="Gene3D" id="2.60.120.10">
    <property type="entry name" value="Jelly Rolls"/>
    <property type="match status" value="1"/>
</dbReference>
<dbReference type="EMBL" id="BSFH01000026">
    <property type="protein sequence ID" value="GLK64270.1"/>
    <property type="molecule type" value="Genomic_DNA"/>
</dbReference>
<dbReference type="Proteomes" id="UP001143349">
    <property type="component" value="Unassembled WGS sequence"/>
</dbReference>
<gene>
    <name evidence="1" type="ORF">GCM10017635_17410</name>
</gene>
<dbReference type="Pfam" id="PF16867">
    <property type="entry name" value="DMSP_lyase"/>
    <property type="match status" value="1"/>
</dbReference>
<reference evidence="1" key="2">
    <citation type="submission" date="2023-01" db="EMBL/GenBank/DDBJ databases">
        <authorList>
            <person name="Sun Q."/>
            <person name="Evtushenko L."/>
        </authorList>
    </citation>
    <scope>NUCLEOTIDE SEQUENCE</scope>
    <source>
        <strain evidence="1">VKM B-2222</strain>
    </source>
</reference>
<protein>
    <submittedName>
        <fullName evidence="1">Transcriptional regulator</fullName>
    </submittedName>
</protein>
<sequence length="197" mass="21617">MPRPQVLQDFLDIALPAMQARAHDGNSPASLEAIAEASRSEGQGGAAPLRLPVVDIWLAEALNRQIEDRDLTSLLQAVRRLAPLLCWRRRTGDATASPGFAENHANAMLLGPGGVEERRDIWLGLSLLAPGTRYPDHQHMPEETYLVLSPGSFRKPGRNWFQPGIGGSFYVPPNAIHAMRSEDEPLLALWALRNMGS</sequence>
<evidence type="ECO:0000313" key="1">
    <source>
        <dbReference type="EMBL" id="GLK64270.1"/>
    </source>
</evidence>
<proteinExistence type="predicted"/>
<keyword evidence="2" id="KW-1185">Reference proteome</keyword>
<evidence type="ECO:0000313" key="2">
    <source>
        <dbReference type="Proteomes" id="UP001143349"/>
    </source>
</evidence>
<dbReference type="GO" id="GO:0047869">
    <property type="term" value="F:dimethylpropiothetin dethiomethylase activity"/>
    <property type="evidence" value="ECO:0007669"/>
    <property type="project" value="InterPro"/>
</dbReference>
<organism evidence="1 2">
    <name type="scientific">Paracoccus kondratievae</name>
    <dbReference type="NCBI Taxonomy" id="135740"/>
    <lineage>
        <taxon>Bacteria</taxon>
        <taxon>Pseudomonadati</taxon>
        <taxon>Pseudomonadota</taxon>
        <taxon>Alphaproteobacteria</taxon>
        <taxon>Rhodobacterales</taxon>
        <taxon>Paracoccaceae</taxon>
        <taxon>Paracoccus</taxon>
    </lineage>
</organism>
<dbReference type="RefSeq" id="WP_271179631.1">
    <property type="nucleotide sequence ID" value="NZ_BSFH01000026.1"/>
</dbReference>
<dbReference type="SUPFAM" id="SSF51182">
    <property type="entry name" value="RmlC-like cupins"/>
    <property type="match status" value="1"/>
</dbReference>
<dbReference type="InterPro" id="IPR011051">
    <property type="entry name" value="RmlC_Cupin_sf"/>
</dbReference>
<name>A0AAD3NYE4_9RHOB</name>
<dbReference type="InterPro" id="IPR031723">
    <property type="entry name" value="DMSP_lyase"/>
</dbReference>